<reference evidence="4" key="2">
    <citation type="submission" date="2025-08" db="UniProtKB">
        <authorList>
            <consortium name="Ensembl"/>
        </authorList>
    </citation>
    <scope>IDENTIFICATION</scope>
</reference>
<dbReference type="PROSITE" id="PS50006">
    <property type="entry name" value="FHA_DOMAIN"/>
    <property type="match status" value="1"/>
</dbReference>
<evidence type="ECO:0000259" key="3">
    <source>
        <dbReference type="PROSITE" id="PS50006"/>
    </source>
</evidence>
<feature type="compositionally biased region" description="Polar residues" evidence="2">
    <location>
        <begin position="130"/>
        <end position="147"/>
    </location>
</feature>
<dbReference type="InterPro" id="IPR008984">
    <property type="entry name" value="SMAD_FHA_dom_sf"/>
</dbReference>
<keyword evidence="5" id="KW-1185">Reference proteome</keyword>
<keyword evidence="1" id="KW-0175">Coiled coil</keyword>
<proteinExistence type="predicted"/>
<sequence length="310" mass="34953">MRGYLKTTGWVFKLQAETTTVGTHRDCDLCLQNGGVEEHHALIEWSKSEPCFVLSDLNSAHGTYVNDCRIHNAAVRLTPGDELHFGYGGSTYQLLPLLPGNTSTPVAWVWGGSSVTPHPPSRARPASAGTKRTGQSIPSEQQGTTSRRPGDEISRLAVFESESQRKDRVIAGLRDELSALRHQLTQNQQTDQEIKHRLLSLERDINDKREQIERLKEQMVELQRGSSEVFRHSVTERDLKISNLRGQIERLKRESSLVRSLQRDLSSREKQALKLASEVDRLRQDIRHKDIQLGATATKVSIVLFFCPDS</sequence>
<dbReference type="Gene3D" id="1.20.5.1700">
    <property type="match status" value="1"/>
</dbReference>
<dbReference type="Ensembl" id="ENSHHUT00000008004.1">
    <property type="protein sequence ID" value="ENSHHUP00000007771.1"/>
    <property type="gene ID" value="ENSHHUG00000004785.1"/>
</dbReference>
<reference evidence="4" key="3">
    <citation type="submission" date="2025-09" db="UniProtKB">
        <authorList>
            <consortium name="Ensembl"/>
        </authorList>
    </citation>
    <scope>IDENTIFICATION</scope>
</reference>
<evidence type="ECO:0000256" key="2">
    <source>
        <dbReference type="SAM" id="MobiDB-lite"/>
    </source>
</evidence>
<protein>
    <submittedName>
        <fullName evidence="4">Forkhead-associated (FHA) phosphopeptide binding domain 1</fullName>
    </submittedName>
</protein>
<dbReference type="GeneTree" id="ENSGT00940000154171"/>
<dbReference type="SMART" id="SM00240">
    <property type="entry name" value="FHA"/>
    <property type="match status" value="1"/>
</dbReference>
<dbReference type="PANTHER" id="PTHR18853">
    <property type="entry name" value="FORKHEAD-ASSOCIATED DOMAIN-CONTAINING PROTEIN 1-RELATED"/>
    <property type="match status" value="1"/>
</dbReference>
<feature type="coiled-coil region" evidence="1">
    <location>
        <begin position="170"/>
        <end position="254"/>
    </location>
</feature>
<evidence type="ECO:0000313" key="5">
    <source>
        <dbReference type="Proteomes" id="UP000314982"/>
    </source>
</evidence>
<name>A0A4W5K6X4_9TELE</name>
<dbReference type="STRING" id="62062.ENSHHUP00000007771"/>
<dbReference type="PANTHER" id="PTHR18853:SF10">
    <property type="entry name" value="FHA DOMAIN-CONTAINING PROTEIN"/>
    <property type="match status" value="1"/>
</dbReference>
<dbReference type="InterPro" id="IPR000253">
    <property type="entry name" value="FHA_dom"/>
</dbReference>
<evidence type="ECO:0000313" key="4">
    <source>
        <dbReference type="Ensembl" id="ENSHHUP00000007771.1"/>
    </source>
</evidence>
<feature type="region of interest" description="Disordered" evidence="2">
    <location>
        <begin position="115"/>
        <end position="152"/>
    </location>
</feature>
<reference evidence="5" key="1">
    <citation type="submission" date="2018-06" db="EMBL/GenBank/DDBJ databases">
        <title>Genome assembly of Danube salmon.</title>
        <authorList>
            <person name="Macqueen D.J."/>
            <person name="Gundappa M.K."/>
        </authorList>
    </citation>
    <scope>NUCLEOTIDE SEQUENCE [LARGE SCALE GENOMIC DNA]</scope>
</reference>
<dbReference type="Gene3D" id="2.60.200.20">
    <property type="match status" value="1"/>
</dbReference>
<dbReference type="Proteomes" id="UP000314982">
    <property type="component" value="Unassembled WGS sequence"/>
</dbReference>
<dbReference type="SUPFAM" id="SSF49879">
    <property type="entry name" value="SMAD/FHA domain"/>
    <property type="match status" value="1"/>
</dbReference>
<organism evidence="4 5">
    <name type="scientific">Hucho hucho</name>
    <name type="common">huchen</name>
    <dbReference type="NCBI Taxonomy" id="62062"/>
    <lineage>
        <taxon>Eukaryota</taxon>
        <taxon>Metazoa</taxon>
        <taxon>Chordata</taxon>
        <taxon>Craniata</taxon>
        <taxon>Vertebrata</taxon>
        <taxon>Euteleostomi</taxon>
        <taxon>Actinopterygii</taxon>
        <taxon>Neopterygii</taxon>
        <taxon>Teleostei</taxon>
        <taxon>Protacanthopterygii</taxon>
        <taxon>Salmoniformes</taxon>
        <taxon>Salmonidae</taxon>
        <taxon>Salmoninae</taxon>
        <taxon>Hucho</taxon>
    </lineage>
</organism>
<accession>A0A4W5K6X4</accession>
<dbReference type="InterPro" id="IPR052642">
    <property type="entry name" value="CC-FHA_domain"/>
</dbReference>
<dbReference type="AlphaFoldDB" id="A0A4W5K6X4"/>
<feature type="domain" description="FHA" evidence="3">
    <location>
        <begin position="19"/>
        <end position="70"/>
    </location>
</feature>
<evidence type="ECO:0000256" key="1">
    <source>
        <dbReference type="SAM" id="Coils"/>
    </source>
</evidence>
<dbReference type="Pfam" id="PF00498">
    <property type="entry name" value="FHA"/>
    <property type="match status" value="1"/>
</dbReference>